<keyword evidence="2" id="KW-1185">Reference proteome</keyword>
<proteinExistence type="predicted"/>
<comment type="caution">
    <text evidence="1">The sequence shown here is derived from an EMBL/GenBank/DDBJ whole genome shotgun (WGS) entry which is preliminary data.</text>
</comment>
<name>A0ABQ6MM59_9STRA</name>
<evidence type="ECO:0000313" key="1">
    <source>
        <dbReference type="EMBL" id="GMI29065.1"/>
    </source>
</evidence>
<evidence type="ECO:0000313" key="2">
    <source>
        <dbReference type="Proteomes" id="UP001165060"/>
    </source>
</evidence>
<gene>
    <name evidence="1" type="ORF">TeGR_g7520</name>
</gene>
<evidence type="ECO:0008006" key="3">
    <source>
        <dbReference type="Google" id="ProtNLM"/>
    </source>
</evidence>
<accession>A0ABQ6MM59</accession>
<sequence>MIGTRIFLSAPRLLLRSTVAPVRRLGTHKPEWMRLAEEEAIAATNARAMSQGTAQDVMMNRLTHELDSERVSNAVKLEERLRQLIAKAGAARGKATDSMGRKVYSAVRKKCLEARQDLITQREAAGMATDAASTVEAAFPIPPPV</sequence>
<reference evidence="1 2" key="1">
    <citation type="journal article" date="2023" name="Commun. Biol.">
        <title>Genome analysis of Parmales, the sister group of diatoms, reveals the evolutionary specialization of diatoms from phago-mixotrophs to photoautotrophs.</title>
        <authorList>
            <person name="Ban H."/>
            <person name="Sato S."/>
            <person name="Yoshikawa S."/>
            <person name="Yamada K."/>
            <person name="Nakamura Y."/>
            <person name="Ichinomiya M."/>
            <person name="Sato N."/>
            <person name="Blanc-Mathieu R."/>
            <person name="Endo H."/>
            <person name="Kuwata A."/>
            <person name="Ogata H."/>
        </authorList>
    </citation>
    <scope>NUCLEOTIDE SEQUENCE [LARGE SCALE GENOMIC DNA]</scope>
</reference>
<organism evidence="1 2">
    <name type="scientific">Tetraparma gracilis</name>
    <dbReference type="NCBI Taxonomy" id="2962635"/>
    <lineage>
        <taxon>Eukaryota</taxon>
        <taxon>Sar</taxon>
        <taxon>Stramenopiles</taxon>
        <taxon>Ochrophyta</taxon>
        <taxon>Bolidophyceae</taxon>
        <taxon>Parmales</taxon>
        <taxon>Triparmaceae</taxon>
        <taxon>Tetraparma</taxon>
    </lineage>
</organism>
<dbReference type="Proteomes" id="UP001165060">
    <property type="component" value="Unassembled WGS sequence"/>
</dbReference>
<protein>
    <recommendedName>
        <fullName evidence="3">Altered inheritance of mitochondria protein 41</fullName>
    </recommendedName>
</protein>
<dbReference type="EMBL" id="BRYB01001586">
    <property type="protein sequence ID" value="GMI29065.1"/>
    <property type="molecule type" value="Genomic_DNA"/>
</dbReference>